<dbReference type="RefSeq" id="WP_128496954.1">
    <property type="nucleotide sequence ID" value="NZ_RZNC01000001.1"/>
</dbReference>
<dbReference type="Proteomes" id="UP000288603">
    <property type="component" value="Unassembled WGS sequence"/>
</dbReference>
<proteinExistence type="predicted"/>
<dbReference type="SUPFAM" id="SSF53697">
    <property type="entry name" value="SIS domain"/>
    <property type="match status" value="1"/>
</dbReference>
<dbReference type="InterPro" id="IPR046348">
    <property type="entry name" value="SIS_dom_sf"/>
</dbReference>
<gene>
    <name evidence="1" type="ORF">ELQ92_00530</name>
</gene>
<evidence type="ECO:0008006" key="3">
    <source>
        <dbReference type="Google" id="ProtNLM"/>
    </source>
</evidence>
<dbReference type="GO" id="GO:1901135">
    <property type="term" value="P:carbohydrate derivative metabolic process"/>
    <property type="evidence" value="ECO:0007669"/>
    <property type="project" value="InterPro"/>
</dbReference>
<protein>
    <recommendedName>
        <fullName evidence="3">SIS domain-containing protein</fullName>
    </recommendedName>
</protein>
<sequence>MQNRETFSTTVWKQPELLRTAVESIRDSVADASIAPWKPGETVAVVSMGASSHSANALVWALTAQGVRGINVTASDLFDAPEGFTPGDHIVIVTESGRSPEPIDVARRFPEGRRIAITNYPEAEVGEVADAIVSLGGIIDSPVYTAGYIGTLAAYSALLRAAGVPGASIDESTVPDLVADMLERFRPEAEALAEFFDGVQSVDFAGLGVSFTSAAQGALVFREALRLPTAGYETYQYLHGPMEPGRTGTGLVLFGDGRGLGVVASQAEAGVKVLVVSAGNDEEVRELDHENVRVLRLPEGSTGFERVIAETIAIHIVTEAIAKRRGITIEEFLYSQPDTKFGKDE</sequence>
<dbReference type="GO" id="GO:0097367">
    <property type="term" value="F:carbohydrate derivative binding"/>
    <property type="evidence" value="ECO:0007669"/>
    <property type="project" value="InterPro"/>
</dbReference>
<comment type="caution">
    <text evidence="1">The sequence shown here is derived from an EMBL/GenBank/DDBJ whole genome shotgun (WGS) entry which is preliminary data.</text>
</comment>
<dbReference type="OrthoDB" id="3808774at2"/>
<keyword evidence="2" id="KW-1185">Reference proteome</keyword>
<name>A0A444QDX1_9MICO</name>
<dbReference type="Gene3D" id="3.40.50.10490">
    <property type="entry name" value="Glucose-6-phosphate isomerase like protein, domain 1"/>
    <property type="match status" value="2"/>
</dbReference>
<dbReference type="EMBL" id="RZNC01000001">
    <property type="protein sequence ID" value="RWZ67797.1"/>
    <property type="molecule type" value="Genomic_DNA"/>
</dbReference>
<evidence type="ECO:0000313" key="1">
    <source>
        <dbReference type="EMBL" id="RWZ67797.1"/>
    </source>
</evidence>
<accession>A0A444QDX1</accession>
<reference evidence="1 2" key="1">
    <citation type="submission" date="2018-12" db="EMBL/GenBank/DDBJ databases">
        <authorList>
            <person name="Li F."/>
        </authorList>
    </citation>
    <scope>NUCLEOTIDE SEQUENCE [LARGE SCALE GENOMIC DNA]</scope>
    <source>
        <strain evidence="1 2">8H24J-4-2</strain>
    </source>
</reference>
<dbReference type="AlphaFoldDB" id="A0A444QDX1"/>
<evidence type="ECO:0000313" key="2">
    <source>
        <dbReference type="Proteomes" id="UP000288603"/>
    </source>
</evidence>
<organism evidence="1 2">
    <name type="scientific">Labedella populi</name>
    <dbReference type="NCBI Taxonomy" id="2498850"/>
    <lineage>
        <taxon>Bacteria</taxon>
        <taxon>Bacillati</taxon>
        <taxon>Actinomycetota</taxon>
        <taxon>Actinomycetes</taxon>
        <taxon>Micrococcales</taxon>
        <taxon>Microbacteriaceae</taxon>
        <taxon>Labedella</taxon>
    </lineage>
</organism>